<feature type="region of interest" description="Disordered" evidence="1">
    <location>
        <begin position="75"/>
        <end position="138"/>
    </location>
</feature>
<evidence type="ECO:0000313" key="3">
    <source>
        <dbReference type="Proteomes" id="UP000254765"/>
    </source>
</evidence>
<organism evidence="2 3">
    <name type="scientific">Serratia marcescens</name>
    <dbReference type="NCBI Taxonomy" id="615"/>
    <lineage>
        <taxon>Bacteria</taxon>
        <taxon>Pseudomonadati</taxon>
        <taxon>Pseudomonadota</taxon>
        <taxon>Gammaproteobacteria</taxon>
        <taxon>Enterobacterales</taxon>
        <taxon>Yersiniaceae</taxon>
        <taxon>Serratia</taxon>
    </lineage>
</organism>
<name>A0A379Y1L2_SERMA</name>
<dbReference type="Proteomes" id="UP000254765">
    <property type="component" value="Unassembled WGS sequence"/>
</dbReference>
<proteinExistence type="predicted"/>
<dbReference type="EMBL" id="UGYK01000002">
    <property type="protein sequence ID" value="SUI39553.1"/>
    <property type="molecule type" value="Genomic_DNA"/>
</dbReference>
<sequence length="171" mass="18652">MLAWAKPSPLCACYNRRDRRRPSFLRTIARLFHRFLHCELKIAPGGAKRIRRKNDDLSRAEASGCSVHMTIRGTNDAEKNAGGGVERRLIGPGSGGGRRSPQCADHSGGRHGLLRHQPVRRRDTDPQPAGAGRAGRAHEPVLHLADVGAGAVDVDDRQHQPAGRHGRHVVV</sequence>
<evidence type="ECO:0000313" key="2">
    <source>
        <dbReference type="EMBL" id="SUI39553.1"/>
    </source>
</evidence>
<evidence type="ECO:0000256" key="1">
    <source>
        <dbReference type="SAM" id="MobiDB-lite"/>
    </source>
</evidence>
<feature type="compositionally biased region" description="Basic and acidic residues" evidence="1">
    <location>
        <begin position="75"/>
        <end position="89"/>
    </location>
</feature>
<accession>A0A379Y1L2</accession>
<dbReference type="AlphaFoldDB" id="A0A379Y1L2"/>
<gene>
    <name evidence="2" type="ORF">NCTC10211_00438</name>
</gene>
<reference evidence="2 3" key="1">
    <citation type="submission" date="2018-06" db="EMBL/GenBank/DDBJ databases">
        <authorList>
            <consortium name="Pathogen Informatics"/>
            <person name="Doyle S."/>
        </authorList>
    </citation>
    <scope>NUCLEOTIDE SEQUENCE [LARGE SCALE GENOMIC DNA]</scope>
    <source>
        <strain evidence="2 3">NCTC10211</strain>
    </source>
</reference>
<protein>
    <submittedName>
        <fullName evidence="2">Uncharacterized protein</fullName>
    </submittedName>
</protein>